<gene>
    <name evidence="1" type="ORF">VRLFYP33_01545</name>
</gene>
<proteinExistence type="predicted"/>
<evidence type="ECO:0000313" key="1">
    <source>
        <dbReference type="EMBL" id="VYU24904.1"/>
    </source>
</evidence>
<dbReference type="EMBL" id="CACRUX010000056">
    <property type="protein sequence ID" value="VYU24904.1"/>
    <property type="molecule type" value="Genomic_DNA"/>
</dbReference>
<dbReference type="RefSeq" id="WP_156705114.1">
    <property type="nucleotide sequence ID" value="NZ_CACRUX010000056.1"/>
</dbReference>
<accession>A0A6N3DAS6</accession>
<name>A0A6N3DAS6_9FIRM</name>
<sequence length="269" mass="29327">MKGRIVSVSYWPAPLRYYEAVATDRSAYNEVIGAMEQAAAAIKASKPQTILILSRYQLTLNDAIGYSPQARLRGAIPLANGTTFTVGMETDSTFNAALRKSSERMGIPLTSILDSLPIISTDDYFLHHTATIPLHFLAEQGLGNKQIVRLTMGRLSYEELYTFGKVVQLAAEASGRQVAVIGSANLLPNHWVNGRDKNLDTNINVMYALGDQQPRVLQTLGYPPGEEYSLRTASFVLGAVSGLKATVGTHHFSSVAGETYGLIQYDVKK</sequence>
<organism evidence="1">
    <name type="scientific">Veillonella ratti</name>
    <dbReference type="NCBI Taxonomy" id="103892"/>
    <lineage>
        <taxon>Bacteria</taxon>
        <taxon>Bacillati</taxon>
        <taxon>Bacillota</taxon>
        <taxon>Negativicutes</taxon>
        <taxon>Veillonellales</taxon>
        <taxon>Veillonellaceae</taxon>
        <taxon>Veillonella</taxon>
    </lineage>
</organism>
<dbReference type="Gene3D" id="3.40.830.10">
    <property type="entry name" value="LigB-like"/>
    <property type="match status" value="1"/>
</dbReference>
<dbReference type="AlphaFoldDB" id="A0A6N3DAS6"/>
<reference evidence="1" key="1">
    <citation type="submission" date="2019-11" db="EMBL/GenBank/DDBJ databases">
        <authorList>
            <person name="Feng L."/>
        </authorList>
    </citation>
    <scope>NUCLEOTIDE SEQUENCE</scope>
    <source>
        <strain evidence="1">VrattiLFYP33</strain>
    </source>
</reference>
<protein>
    <submittedName>
        <fullName evidence="1">Uncharacterized protein</fullName>
    </submittedName>
</protein>
<dbReference type="SUPFAM" id="SSF53213">
    <property type="entry name" value="LigB-like"/>
    <property type="match status" value="1"/>
</dbReference>